<accession>A0A0C2SR08</accession>
<protein>
    <submittedName>
        <fullName evidence="1">Uncharacterized protein</fullName>
    </submittedName>
</protein>
<keyword evidence="2" id="KW-1185">Reference proteome</keyword>
<dbReference type="InParanoid" id="A0A0C2SR08"/>
<dbReference type="Proteomes" id="UP000054549">
    <property type="component" value="Unassembled WGS sequence"/>
</dbReference>
<reference evidence="1 2" key="1">
    <citation type="submission" date="2014-04" db="EMBL/GenBank/DDBJ databases">
        <title>Evolutionary Origins and Diversification of the Mycorrhizal Mutualists.</title>
        <authorList>
            <consortium name="DOE Joint Genome Institute"/>
            <consortium name="Mycorrhizal Genomics Consortium"/>
            <person name="Kohler A."/>
            <person name="Kuo A."/>
            <person name="Nagy L.G."/>
            <person name="Floudas D."/>
            <person name="Copeland A."/>
            <person name="Barry K.W."/>
            <person name="Cichocki N."/>
            <person name="Veneault-Fourrey C."/>
            <person name="LaButti K."/>
            <person name="Lindquist E.A."/>
            <person name="Lipzen A."/>
            <person name="Lundell T."/>
            <person name="Morin E."/>
            <person name="Murat C."/>
            <person name="Riley R."/>
            <person name="Ohm R."/>
            <person name="Sun H."/>
            <person name="Tunlid A."/>
            <person name="Henrissat B."/>
            <person name="Grigoriev I.V."/>
            <person name="Hibbett D.S."/>
            <person name="Martin F."/>
        </authorList>
    </citation>
    <scope>NUCLEOTIDE SEQUENCE [LARGE SCALE GENOMIC DNA]</scope>
    <source>
        <strain evidence="1 2">Koide BX008</strain>
    </source>
</reference>
<dbReference type="EMBL" id="KN818422">
    <property type="protein sequence ID" value="KIL56419.1"/>
    <property type="molecule type" value="Genomic_DNA"/>
</dbReference>
<name>A0A0C2SR08_AMAMK</name>
<evidence type="ECO:0000313" key="1">
    <source>
        <dbReference type="EMBL" id="KIL56419.1"/>
    </source>
</evidence>
<sequence length="52" mass="5777">MNQSHISLSSLPRILHSAIADFYATSDYPGDTGRKCEWIHCIGMEAARAILK</sequence>
<evidence type="ECO:0000313" key="2">
    <source>
        <dbReference type="Proteomes" id="UP000054549"/>
    </source>
</evidence>
<gene>
    <name evidence="1" type="ORF">M378DRAFT_522901</name>
</gene>
<organism evidence="1 2">
    <name type="scientific">Amanita muscaria (strain Koide BX008)</name>
    <dbReference type="NCBI Taxonomy" id="946122"/>
    <lineage>
        <taxon>Eukaryota</taxon>
        <taxon>Fungi</taxon>
        <taxon>Dikarya</taxon>
        <taxon>Basidiomycota</taxon>
        <taxon>Agaricomycotina</taxon>
        <taxon>Agaricomycetes</taxon>
        <taxon>Agaricomycetidae</taxon>
        <taxon>Agaricales</taxon>
        <taxon>Pluteineae</taxon>
        <taxon>Amanitaceae</taxon>
        <taxon>Amanita</taxon>
    </lineage>
</organism>
<dbReference type="AlphaFoldDB" id="A0A0C2SR08"/>
<proteinExistence type="predicted"/>
<dbReference type="HOGENOM" id="CLU_3086722_0_0_1"/>